<dbReference type="InterPro" id="IPR002156">
    <property type="entry name" value="RNaseH_domain"/>
</dbReference>
<dbReference type="InterPro" id="IPR012337">
    <property type="entry name" value="RNaseH-like_sf"/>
</dbReference>
<name>A0A1X0VDF5_LEUPS</name>
<dbReference type="PROSITE" id="PS50879">
    <property type="entry name" value="RNASE_H_1"/>
    <property type="match status" value="1"/>
</dbReference>
<gene>
    <name evidence="1" type="ORF">BMR96_05960</name>
</gene>
<dbReference type="InterPro" id="IPR036397">
    <property type="entry name" value="RNaseH_sf"/>
</dbReference>
<dbReference type="CDD" id="cd09279">
    <property type="entry name" value="RNase_HI_like"/>
    <property type="match status" value="1"/>
</dbReference>
<organism evidence="1 2">
    <name type="scientific">Leuconostoc pseudomesenteroides</name>
    <dbReference type="NCBI Taxonomy" id="33968"/>
    <lineage>
        <taxon>Bacteria</taxon>
        <taxon>Bacillati</taxon>
        <taxon>Bacillota</taxon>
        <taxon>Bacilli</taxon>
        <taxon>Lactobacillales</taxon>
        <taxon>Lactobacillaceae</taxon>
        <taxon>Leuconostoc</taxon>
    </lineage>
</organism>
<reference evidence="1 2" key="1">
    <citation type="journal article" date="2017" name="Front. Microbiol.">
        <title>Genomic Characterization of Dairy Associated Leuconostoc Species and Diversity of Leuconostocs in Undefined Mixed Mesophilic Starter Cultures.</title>
        <authorList>
            <person name="Frantzen C.A."/>
            <person name="Kot W."/>
            <person name="Pedersen T.B."/>
            <person name="Ardo Y.M."/>
            <person name="Broadbent J.R."/>
            <person name="Neve H."/>
            <person name="Hansen L.H."/>
            <person name="Dal Bello F."/>
            <person name="Ostlie H.M."/>
            <person name="Kleppen H.P."/>
            <person name="Vogensen F.K."/>
            <person name="Holo H."/>
        </authorList>
    </citation>
    <scope>NUCLEOTIDE SEQUENCE [LARGE SCALE GENOMIC DNA]</scope>
    <source>
        <strain evidence="1 2">LMGCF08</strain>
    </source>
</reference>
<dbReference type="STRING" id="33968.BMS77_04635"/>
<dbReference type="Pfam" id="PF13456">
    <property type="entry name" value="RVT_3"/>
    <property type="match status" value="1"/>
</dbReference>
<dbReference type="Proteomes" id="UP000192288">
    <property type="component" value="Unassembled WGS sequence"/>
</dbReference>
<dbReference type="AlphaFoldDB" id="A0A1X0VDF5"/>
<dbReference type="Gene3D" id="3.30.420.10">
    <property type="entry name" value="Ribonuclease H-like superfamily/Ribonuclease H"/>
    <property type="match status" value="1"/>
</dbReference>
<dbReference type="GO" id="GO:0003676">
    <property type="term" value="F:nucleic acid binding"/>
    <property type="evidence" value="ECO:0007669"/>
    <property type="project" value="InterPro"/>
</dbReference>
<evidence type="ECO:0000313" key="2">
    <source>
        <dbReference type="Proteomes" id="UP000192288"/>
    </source>
</evidence>
<accession>A0A1X0VDF5</accession>
<dbReference type="GO" id="GO:0004523">
    <property type="term" value="F:RNA-DNA hybrid ribonuclease activity"/>
    <property type="evidence" value="ECO:0007669"/>
    <property type="project" value="InterPro"/>
</dbReference>
<dbReference type="RefSeq" id="WP_080519167.1">
    <property type="nucleotide sequence ID" value="NZ_MPLS01000018.1"/>
</dbReference>
<protein>
    <submittedName>
        <fullName evidence="1">RNase HI</fullName>
    </submittedName>
</protein>
<evidence type="ECO:0000313" key="1">
    <source>
        <dbReference type="EMBL" id="ORI97639.1"/>
    </source>
</evidence>
<dbReference type="EMBL" id="MPLS01000018">
    <property type="protein sequence ID" value="ORI97639.1"/>
    <property type="molecule type" value="Genomic_DNA"/>
</dbReference>
<dbReference type="GeneID" id="97230753"/>
<dbReference type="SUPFAM" id="SSF53098">
    <property type="entry name" value="Ribonuclease H-like"/>
    <property type="match status" value="1"/>
</dbReference>
<proteinExistence type="predicted"/>
<comment type="caution">
    <text evidence="1">The sequence shown here is derived from an EMBL/GenBank/DDBJ whole genome shotgun (WGS) entry which is preliminary data.</text>
</comment>
<sequence>MMTLYVDAARNVHDGQSAVGAVLIINKQQQQLKKALPQSADNHEAEFMGLIWSIKQLPMVDNLQIYTDSKIVADAIQKKYAKHYQSYVDQIMTLLTEYPLVLVNWIPEKQNQGAHQLAMQALKKAKR</sequence>